<evidence type="ECO:0008006" key="3">
    <source>
        <dbReference type="Google" id="ProtNLM"/>
    </source>
</evidence>
<evidence type="ECO:0000256" key="1">
    <source>
        <dbReference type="SAM" id="Phobius"/>
    </source>
</evidence>
<evidence type="ECO:0000313" key="2">
    <source>
        <dbReference type="EMBL" id="QNO47915.1"/>
    </source>
</evidence>
<dbReference type="AlphaFoldDB" id="A0A7G9YIT1"/>
<protein>
    <recommendedName>
        <fullName evidence="3">Permease</fullName>
    </recommendedName>
</protein>
<feature type="transmembrane region" description="Helical" evidence="1">
    <location>
        <begin position="150"/>
        <end position="172"/>
    </location>
</feature>
<organism evidence="2">
    <name type="scientific">Candidatus Methanogaster sp. ANME-2c ERB4</name>
    <dbReference type="NCBI Taxonomy" id="2759911"/>
    <lineage>
        <taxon>Archaea</taxon>
        <taxon>Methanobacteriati</taxon>
        <taxon>Methanobacteriota</taxon>
        <taxon>Stenosarchaea group</taxon>
        <taxon>Methanomicrobia</taxon>
        <taxon>Methanosarcinales</taxon>
        <taxon>ANME-2 cluster</taxon>
        <taxon>Candidatus Methanogasteraceae</taxon>
        <taxon>Candidatus Methanogaster</taxon>
    </lineage>
</organism>
<keyword evidence="1" id="KW-0472">Membrane</keyword>
<reference evidence="2" key="1">
    <citation type="submission" date="2020-06" db="EMBL/GenBank/DDBJ databases">
        <title>Unique genomic features of the anaerobic methanotrophic archaea.</title>
        <authorList>
            <person name="Chadwick G.L."/>
            <person name="Skennerton C.T."/>
            <person name="Laso-Perez R."/>
            <person name="Leu A.O."/>
            <person name="Speth D.R."/>
            <person name="Yu H."/>
            <person name="Morgan-Lang C."/>
            <person name="Hatzenpichler R."/>
            <person name="Goudeau D."/>
            <person name="Malmstrom R."/>
            <person name="Brazelton W.J."/>
            <person name="Woyke T."/>
            <person name="Hallam S.J."/>
            <person name="Tyson G.W."/>
            <person name="Wegener G."/>
            <person name="Boetius A."/>
            <person name="Orphan V."/>
        </authorList>
    </citation>
    <scope>NUCLEOTIDE SEQUENCE</scope>
</reference>
<feature type="transmembrane region" description="Helical" evidence="1">
    <location>
        <begin position="26"/>
        <end position="44"/>
    </location>
</feature>
<feature type="transmembrane region" description="Helical" evidence="1">
    <location>
        <begin position="98"/>
        <end position="117"/>
    </location>
</feature>
<feature type="transmembrane region" description="Helical" evidence="1">
    <location>
        <begin position="59"/>
        <end position="77"/>
    </location>
</feature>
<name>A0A7G9YIT1_9EURY</name>
<accession>A0A7G9YIT1</accession>
<keyword evidence="1" id="KW-1133">Transmembrane helix</keyword>
<sequence length="193" mass="22207">MKVVRDTGDKGGNKGGREKRKWDKHYGFYFLVSVIFLYLLLFFFDPESVYNSLKVTGNIFIQIIPVLLFVIIFMALIDYFLHPKTVAKYVGKGSGIKGWFLAMSTGIISHGPIYIWYPLLKDLRDQGMRSGLIAAFLYSRAIKIPLLPLMVHYFGLLFVVVLLPYMVIASLIEGQIIELIENRKDKIQKDWGY</sequence>
<gene>
    <name evidence="2" type="ORF">LLFONJKP_00036</name>
</gene>
<dbReference type="EMBL" id="MT631282">
    <property type="protein sequence ID" value="QNO47915.1"/>
    <property type="molecule type" value="Genomic_DNA"/>
</dbReference>
<keyword evidence="1" id="KW-0812">Transmembrane</keyword>
<proteinExistence type="predicted"/>